<dbReference type="EMBL" id="QSIR01000001">
    <property type="protein sequence ID" value="RHD09381.1"/>
    <property type="molecule type" value="Genomic_DNA"/>
</dbReference>
<accession>A0A414DFD5</accession>
<dbReference type="GO" id="GO:0003700">
    <property type="term" value="F:DNA-binding transcription factor activity"/>
    <property type="evidence" value="ECO:0007669"/>
    <property type="project" value="TreeGrafter"/>
</dbReference>
<dbReference type="PROSITE" id="PS50943">
    <property type="entry name" value="HTH_CROC1"/>
    <property type="match status" value="1"/>
</dbReference>
<dbReference type="Proteomes" id="UP000284472">
    <property type="component" value="Unassembled WGS sequence"/>
</dbReference>
<sequence length="129" mass="14801">MTQGERVLEIRKALGLTMDKFGEKLGVQKSAISKIEKDKVNLSDQMVKLICREYNVNYDWLMDGEGDMFSDLPQTVLDELCLQYELDDLDRFIVELYVGLPKDVRDGIKARAKDLIQKREVSEGGKNIE</sequence>
<dbReference type="InterPro" id="IPR010982">
    <property type="entry name" value="Lambda_DNA-bd_dom_sf"/>
</dbReference>
<dbReference type="PANTHER" id="PTHR46797">
    <property type="entry name" value="HTH-TYPE TRANSCRIPTIONAL REGULATOR"/>
    <property type="match status" value="1"/>
</dbReference>
<dbReference type="GO" id="GO:0003677">
    <property type="term" value="F:DNA binding"/>
    <property type="evidence" value="ECO:0007669"/>
    <property type="project" value="UniProtKB-KW"/>
</dbReference>
<dbReference type="InterPro" id="IPR001387">
    <property type="entry name" value="Cro/C1-type_HTH"/>
</dbReference>
<dbReference type="RefSeq" id="WP_118043584.1">
    <property type="nucleotide sequence ID" value="NZ_QSIR01000001.1"/>
</dbReference>
<dbReference type="AlphaFoldDB" id="A0A414DFD5"/>
<evidence type="ECO:0000256" key="1">
    <source>
        <dbReference type="ARBA" id="ARBA00023125"/>
    </source>
</evidence>
<organism evidence="3 4">
    <name type="scientific">Mediterraneibacter gnavus</name>
    <name type="common">Ruminococcus gnavus</name>
    <dbReference type="NCBI Taxonomy" id="33038"/>
    <lineage>
        <taxon>Bacteria</taxon>
        <taxon>Bacillati</taxon>
        <taxon>Bacillota</taxon>
        <taxon>Clostridia</taxon>
        <taxon>Lachnospirales</taxon>
        <taxon>Lachnospiraceae</taxon>
        <taxon>Mediterraneibacter</taxon>
    </lineage>
</organism>
<dbReference type="InterPro" id="IPR050807">
    <property type="entry name" value="TransReg_Diox_bact_type"/>
</dbReference>
<dbReference type="Pfam" id="PF01381">
    <property type="entry name" value="HTH_3"/>
    <property type="match status" value="1"/>
</dbReference>
<proteinExistence type="predicted"/>
<dbReference type="SUPFAM" id="SSF47413">
    <property type="entry name" value="lambda repressor-like DNA-binding domains"/>
    <property type="match status" value="1"/>
</dbReference>
<dbReference type="SMART" id="SM00530">
    <property type="entry name" value="HTH_XRE"/>
    <property type="match status" value="1"/>
</dbReference>
<dbReference type="PANTHER" id="PTHR46797:SF1">
    <property type="entry name" value="METHYLPHOSPHONATE SYNTHASE"/>
    <property type="match status" value="1"/>
</dbReference>
<name>A0A414DFD5_MEDGN</name>
<protein>
    <submittedName>
        <fullName evidence="3">XRE family transcriptional regulator</fullName>
    </submittedName>
</protein>
<evidence type="ECO:0000313" key="3">
    <source>
        <dbReference type="EMBL" id="RHD09381.1"/>
    </source>
</evidence>
<dbReference type="CDD" id="cd00093">
    <property type="entry name" value="HTH_XRE"/>
    <property type="match status" value="1"/>
</dbReference>
<comment type="caution">
    <text evidence="3">The sequence shown here is derived from an EMBL/GenBank/DDBJ whole genome shotgun (WGS) entry which is preliminary data.</text>
</comment>
<feature type="domain" description="HTH cro/C1-type" evidence="2">
    <location>
        <begin position="7"/>
        <end position="61"/>
    </location>
</feature>
<gene>
    <name evidence="3" type="ORF">DW812_01120</name>
</gene>
<dbReference type="GO" id="GO:0005829">
    <property type="term" value="C:cytosol"/>
    <property type="evidence" value="ECO:0007669"/>
    <property type="project" value="TreeGrafter"/>
</dbReference>
<dbReference type="Gene3D" id="1.10.260.40">
    <property type="entry name" value="lambda repressor-like DNA-binding domains"/>
    <property type="match status" value="1"/>
</dbReference>
<evidence type="ECO:0000259" key="2">
    <source>
        <dbReference type="PROSITE" id="PS50943"/>
    </source>
</evidence>
<reference evidence="3 4" key="1">
    <citation type="submission" date="2018-08" db="EMBL/GenBank/DDBJ databases">
        <title>A genome reference for cultivated species of the human gut microbiota.</title>
        <authorList>
            <person name="Zou Y."/>
            <person name="Xue W."/>
            <person name="Luo G."/>
        </authorList>
    </citation>
    <scope>NUCLEOTIDE SEQUENCE [LARGE SCALE GENOMIC DNA]</scope>
    <source>
        <strain evidence="3 4">AM32-6</strain>
    </source>
</reference>
<keyword evidence="1" id="KW-0238">DNA-binding</keyword>
<evidence type="ECO:0000313" key="4">
    <source>
        <dbReference type="Proteomes" id="UP000284472"/>
    </source>
</evidence>